<feature type="repeat" description="LDL-receptor class B" evidence="3">
    <location>
        <begin position="130"/>
        <end position="172"/>
    </location>
</feature>
<feature type="repeat" description="LDL-receptor class B" evidence="3">
    <location>
        <begin position="219"/>
        <end position="260"/>
    </location>
</feature>
<dbReference type="PROSITE" id="PS51120">
    <property type="entry name" value="LDLRB"/>
    <property type="match status" value="3"/>
</dbReference>
<evidence type="ECO:0000256" key="4">
    <source>
        <dbReference type="SAM" id="Phobius"/>
    </source>
</evidence>
<evidence type="ECO:0000313" key="6">
    <source>
        <dbReference type="Proteomes" id="UP000594454"/>
    </source>
</evidence>
<feature type="transmembrane region" description="Helical" evidence="4">
    <location>
        <begin position="20"/>
        <end position="44"/>
    </location>
</feature>
<protein>
    <submittedName>
        <fullName evidence="5">Uncharacterized protein</fullName>
    </submittedName>
</protein>
<dbReference type="InterPro" id="IPR050778">
    <property type="entry name" value="Cueball_EGF_LRP_Nidogen"/>
</dbReference>
<evidence type="ECO:0000313" key="5">
    <source>
        <dbReference type="EMBL" id="CAD7088969.1"/>
    </source>
</evidence>
<dbReference type="Gene3D" id="2.10.25.10">
    <property type="entry name" value="Laminin"/>
    <property type="match status" value="1"/>
</dbReference>
<keyword evidence="4" id="KW-0812">Transmembrane</keyword>
<dbReference type="EMBL" id="LR899012">
    <property type="protein sequence ID" value="CAD7088969.1"/>
    <property type="molecule type" value="Genomic_DNA"/>
</dbReference>
<dbReference type="Proteomes" id="UP000594454">
    <property type="component" value="Chromosome 4"/>
</dbReference>
<name>A0A7R8UXL4_HERIL</name>
<keyword evidence="4" id="KW-1133">Transmembrane helix</keyword>
<proteinExistence type="predicted"/>
<evidence type="ECO:0000256" key="1">
    <source>
        <dbReference type="ARBA" id="ARBA00022536"/>
    </source>
</evidence>
<organism evidence="5 6">
    <name type="scientific">Hermetia illucens</name>
    <name type="common">Black soldier fly</name>
    <dbReference type="NCBI Taxonomy" id="343691"/>
    <lineage>
        <taxon>Eukaryota</taxon>
        <taxon>Metazoa</taxon>
        <taxon>Ecdysozoa</taxon>
        <taxon>Arthropoda</taxon>
        <taxon>Hexapoda</taxon>
        <taxon>Insecta</taxon>
        <taxon>Pterygota</taxon>
        <taxon>Neoptera</taxon>
        <taxon>Endopterygota</taxon>
        <taxon>Diptera</taxon>
        <taxon>Brachycera</taxon>
        <taxon>Stratiomyomorpha</taxon>
        <taxon>Stratiomyidae</taxon>
        <taxon>Hermetiinae</taxon>
        <taxon>Hermetia</taxon>
    </lineage>
</organism>
<keyword evidence="6" id="KW-1185">Reference proteome</keyword>
<dbReference type="Gene3D" id="2.120.10.30">
    <property type="entry name" value="TolB, C-terminal domain"/>
    <property type="match status" value="1"/>
</dbReference>
<dbReference type="OrthoDB" id="72419at2759"/>
<dbReference type="FunFam" id="2.120.10.30:FF:000101">
    <property type="entry name" value="Low-density lipoprotein receptor-related protein"/>
    <property type="match status" value="1"/>
</dbReference>
<keyword evidence="4" id="KW-0472">Membrane</keyword>
<dbReference type="InterPro" id="IPR000033">
    <property type="entry name" value="LDLR_classB_rpt"/>
</dbReference>
<keyword evidence="2" id="KW-0677">Repeat</keyword>
<dbReference type="Pfam" id="PF00058">
    <property type="entry name" value="Ldl_recept_b"/>
    <property type="match status" value="2"/>
</dbReference>
<keyword evidence="1" id="KW-0245">EGF-like domain</keyword>
<dbReference type="PANTHER" id="PTHR46513:SF13">
    <property type="entry name" value="EGF-LIKE DOMAIN-CONTAINING PROTEIN"/>
    <property type="match status" value="1"/>
</dbReference>
<gene>
    <name evidence="5" type="ORF">HERILL_LOCUS11553</name>
</gene>
<dbReference type="PANTHER" id="PTHR46513">
    <property type="entry name" value="VITELLOGENIN RECEPTOR-LIKE PROTEIN-RELATED-RELATED"/>
    <property type="match status" value="1"/>
</dbReference>
<evidence type="ECO:0000256" key="3">
    <source>
        <dbReference type="PROSITE-ProRule" id="PRU00461"/>
    </source>
</evidence>
<accession>A0A7R8UXL4</accession>
<sequence>MAQEALCMDFSSTTNICRRIVHLFLLSLAISGALTINVPTTLLFNTYHDIQVANITRVGGSPNLRVLTKGLQEAMAIDFYYQKQLVCWADFGLGSLDCIKVNATYTGPKQNVISSGVEKSEGLAIDWYTDKIYWTDGETNRIEVATLNGQYQKVLFWTDLDQPRAIALVPSKGVMIWTDWGENPKIERAGMDGDPKSRAVIVNETIFWPNGLAVDLDNEEIYWVDGRLQFLDVMKLDGSNRRTVVANLEYPYSVTFFQKRLYWTDWLKGTINSYNIMTGEKSKNLGPLEAPITVHVWDASLQPFQDNPCHRNNGNCSHLCLLSMNAKGYSCACPTGVKLLTETKCADGPQEMLF</sequence>
<dbReference type="InterPro" id="IPR011042">
    <property type="entry name" value="6-blade_b-propeller_TolB-like"/>
</dbReference>
<evidence type="ECO:0000256" key="2">
    <source>
        <dbReference type="ARBA" id="ARBA00022737"/>
    </source>
</evidence>
<dbReference type="AlphaFoldDB" id="A0A7R8UXL4"/>
<reference evidence="5 6" key="1">
    <citation type="submission" date="2020-11" db="EMBL/GenBank/DDBJ databases">
        <authorList>
            <person name="Wallbank WR R."/>
            <person name="Pardo Diaz C."/>
            <person name="Kozak K."/>
            <person name="Martin S."/>
            <person name="Jiggins C."/>
            <person name="Moest M."/>
            <person name="Warren A I."/>
            <person name="Generalovic N T."/>
            <person name="Byers J.R.P. K."/>
            <person name="Montejo-Kovacevich G."/>
            <person name="Yen C E."/>
        </authorList>
    </citation>
    <scope>NUCLEOTIDE SEQUENCE [LARGE SCALE GENOMIC DNA]</scope>
</reference>
<dbReference type="SMART" id="SM00135">
    <property type="entry name" value="LY"/>
    <property type="match status" value="5"/>
</dbReference>
<feature type="repeat" description="LDL-receptor class B" evidence="3">
    <location>
        <begin position="173"/>
        <end position="218"/>
    </location>
</feature>
<dbReference type="SUPFAM" id="SSF63825">
    <property type="entry name" value="YWTD domain"/>
    <property type="match status" value="1"/>
</dbReference>
<dbReference type="InParanoid" id="A0A7R8UXL4"/>